<feature type="compositionally biased region" description="Basic and acidic residues" evidence="1">
    <location>
        <begin position="133"/>
        <end position="166"/>
    </location>
</feature>
<feature type="compositionally biased region" description="Polar residues" evidence="1">
    <location>
        <begin position="39"/>
        <end position="50"/>
    </location>
</feature>
<reference evidence="2 3" key="1">
    <citation type="journal article" date="2018" name="Nat. Ecol. Evol.">
        <title>Pezizomycetes genomes reveal the molecular basis of ectomycorrhizal truffle lifestyle.</title>
        <authorList>
            <person name="Murat C."/>
            <person name="Payen T."/>
            <person name="Noel B."/>
            <person name="Kuo A."/>
            <person name="Morin E."/>
            <person name="Chen J."/>
            <person name="Kohler A."/>
            <person name="Krizsan K."/>
            <person name="Balestrini R."/>
            <person name="Da Silva C."/>
            <person name="Montanini B."/>
            <person name="Hainaut M."/>
            <person name="Levati E."/>
            <person name="Barry K.W."/>
            <person name="Belfiori B."/>
            <person name="Cichocki N."/>
            <person name="Clum A."/>
            <person name="Dockter R.B."/>
            <person name="Fauchery L."/>
            <person name="Guy J."/>
            <person name="Iotti M."/>
            <person name="Le Tacon F."/>
            <person name="Lindquist E.A."/>
            <person name="Lipzen A."/>
            <person name="Malagnac F."/>
            <person name="Mello A."/>
            <person name="Molinier V."/>
            <person name="Miyauchi S."/>
            <person name="Poulain J."/>
            <person name="Riccioni C."/>
            <person name="Rubini A."/>
            <person name="Sitrit Y."/>
            <person name="Splivallo R."/>
            <person name="Traeger S."/>
            <person name="Wang M."/>
            <person name="Zifcakova L."/>
            <person name="Wipf D."/>
            <person name="Zambonelli A."/>
            <person name="Paolocci F."/>
            <person name="Nowrousian M."/>
            <person name="Ottonello S."/>
            <person name="Baldrian P."/>
            <person name="Spatafora J.W."/>
            <person name="Henrissat B."/>
            <person name="Nagy L.G."/>
            <person name="Aury J.M."/>
            <person name="Wincker P."/>
            <person name="Grigoriev I.V."/>
            <person name="Bonfante P."/>
            <person name="Martin F.M."/>
        </authorList>
    </citation>
    <scope>NUCLEOTIDE SEQUENCE [LARGE SCALE GENOMIC DNA]</scope>
    <source>
        <strain evidence="2 3">RN42</strain>
    </source>
</reference>
<evidence type="ECO:0000313" key="2">
    <source>
        <dbReference type="EMBL" id="RPA72873.1"/>
    </source>
</evidence>
<feature type="compositionally biased region" description="Pro residues" evidence="1">
    <location>
        <begin position="357"/>
        <end position="368"/>
    </location>
</feature>
<dbReference type="AlphaFoldDB" id="A0A3N4HFE2"/>
<gene>
    <name evidence="2" type="ORF">BJ508DRAFT_419247</name>
</gene>
<feature type="compositionally biased region" description="Basic and acidic residues" evidence="1">
    <location>
        <begin position="191"/>
        <end position="242"/>
    </location>
</feature>
<proteinExistence type="predicted"/>
<keyword evidence="3" id="KW-1185">Reference proteome</keyword>
<feature type="compositionally biased region" description="Pro residues" evidence="1">
    <location>
        <begin position="14"/>
        <end position="34"/>
    </location>
</feature>
<protein>
    <submittedName>
        <fullName evidence="2">Uncharacterized protein</fullName>
    </submittedName>
</protein>
<evidence type="ECO:0000256" key="1">
    <source>
        <dbReference type="SAM" id="MobiDB-lite"/>
    </source>
</evidence>
<dbReference type="Proteomes" id="UP000275078">
    <property type="component" value="Unassembled WGS sequence"/>
</dbReference>
<feature type="region of interest" description="Disordered" evidence="1">
    <location>
        <begin position="1"/>
        <end position="440"/>
    </location>
</feature>
<feature type="compositionally biased region" description="Basic residues" evidence="1">
    <location>
        <begin position="327"/>
        <end position="340"/>
    </location>
</feature>
<feature type="compositionally biased region" description="Basic and acidic residues" evidence="1">
    <location>
        <begin position="255"/>
        <end position="264"/>
    </location>
</feature>
<feature type="compositionally biased region" description="Pro residues" evidence="1">
    <location>
        <begin position="406"/>
        <end position="427"/>
    </location>
</feature>
<dbReference type="EMBL" id="ML119842">
    <property type="protein sequence ID" value="RPA72873.1"/>
    <property type="molecule type" value="Genomic_DNA"/>
</dbReference>
<evidence type="ECO:0000313" key="3">
    <source>
        <dbReference type="Proteomes" id="UP000275078"/>
    </source>
</evidence>
<name>A0A3N4HFE2_ASCIM</name>
<sequence>MPAKRRKDPYSIPHRPPLQPPPGPHTHDQSPPPRRSTSHEISPSNETPHTNPILADRRPLPPQEKLVPDKQQDRTGRSFGGYSKLRTNARGEPLWLSSMALKREEEQMAEERKRKLRTEERRKDRRKLNAPRNLDEEKMPEEGTKIEEVMEKGDMLRPTETTKPEETTTTVVGDDDFCHPDRKPLLAGEDVEVRHYEPAQGRNDQERPSPDYYRPKNDENVKGDRWGRGRGRRSDEHRDSPPRGRRRSSSPPSRGEFRFRREASRSPVPLRALFKGRDVGPLSPPRKKWTRASPPSPSRGRYRRRDSSSPPPRFRRRVSRSPPAQWYRRRSPSPSHRRRPSPPPVQQYYNPPHLHNPYPPPPAPPPPAVKEHTIAKALLAELRAHLPHPLPQQPLDAQTRLRMPPHQRPPAPVTVPLPPYPPPPPLNTKPEDYSLNFPSSLPFLPPPPPIPLGPLSQDRLNINHQAASNYLATLARMAGRSGPLPYVMPD</sequence>
<feature type="compositionally biased region" description="Basic and acidic residues" evidence="1">
    <location>
        <begin position="66"/>
        <end position="76"/>
    </location>
</feature>
<organism evidence="2 3">
    <name type="scientific">Ascobolus immersus RN42</name>
    <dbReference type="NCBI Taxonomy" id="1160509"/>
    <lineage>
        <taxon>Eukaryota</taxon>
        <taxon>Fungi</taxon>
        <taxon>Dikarya</taxon>
        <taxon>Ascomycota</taxon>
        <taxon>Pezizomycotina</taxon>
        <taxon>Pezizomycetes</taxon>
        <taxon>Pezizales</taxon>
        <taxon>Ascobolaceae</taxon>
        <taxon>Ascobolus</taxon>
    </lineage>
</organism>
<accession>A0A3N4HFE2</accession>
<feature type="compositionally biased region" description="Basic and acidic residues" evidence="1">
    <location>
        <begin position="101"/>
        <end position="122"/>
    </location>
</feature>